<dbReference type="GO" id="GO:0019646">
    <property type="term" value="P:aerobic electron transport chain"/>
    <property type="evidence" value="ECO:0007669"/>
    <property type="project" value="InterPro"/>
</dbReference>
<dbReference type="EMBL" id="CP001712">
    <property type="protein sequence ID" value="EAR15946.1"/>
    <property type="molecule type" value="Genomic_DNA"/>
</dbReference>
<dbReference type="KEGG" id="rbi:RB2501_03590"/>
<gene>
    <name evidence="9" type="ordered locus">RB2501_03590</name>
</gene>
<accession>A4CG88</accession>
<feature type="transmembrane region" description="Helical" evidence="7">
    <location>
        <begin position="21"/>
        <end position="43"/>
    </location>
</feature>
<keyword evidence="5 7" id="KW-0472">Membrane</keyword>
<dbReference type="PROSITE" id="PS50253">
    <property type="entry name" value="COX3"/>
    <property type="match status" value="1"/>
</dbReference>
<feature type="transmembrane region" description="Helical" evidence="7">
    <location>
        <begin position="90"/>
        <end position="108"/>
    </location>
</feature>
<dbReference type="GO" id="GO:0004129">
    <property type="term" value="F:cytochrome-c oxidase activity"/>
    <property type="evidence" value="ECO:0007669"/>
    <property type="project" value="InterPro"/>
</dbReference>
<evidence type="ECO:0000256" key="7">
    <source>
        <dbReference type="SAM" id="Phobius"/>
    </source>
</evidence>
<dbReference type="Gene3D" id="1.20.120.80">
    <property type="entry name" value="Cytochrome c oxidase, subunit III, four-helix bundle"/>
    <property type="match status" value="1"/>
</dbReference>
<dbReference type="Pfam" id="PF00510">
    <property type="entry name" value="COX3"/>
    <property type="match status" value="1"/>
</dbReference>
<evidence type="ECO:0000256" key="6">
    <source>
        <dbReference type="RuleBase" id="RU003376"/>
    </source>
</evidence>
<reference evidence="9 10" key="1">
    <citation type="journal article" date="2009" name="J. Bacteriol.">
        <title>Complete genome sequence of Robiginitalea biformata HTCC2501.</title>
        <authorList>
            <person name="Oh H.M."/>
            <person name="Giovannoni S.J."/>
            <person name="Lee K."/>
            <person name="Ferriera S."/>
            <person name="Johnson J."/>
            <person name="Cho J.C."/>
        </authorList>
    </citation>
    <scope>NUCLEOTIDE SEQUENCE [LARGE SCALE GENOMIC DNA]</scope>
    <source>
        <strain evidence="10">ATCC BAA-864 / HTCC2501 / KCTC 12146</strain>
    </source>
</reference>
<feature type="transmembrane region" description="Helical" evidence="7">
    <location>
        <begin position="59"/>
        <end position="78"/>
    </location>
</feature>
<comment type="subcellular location">
    <subcellularLocation>
        <location evidence="6">Cell membrane</location>
        <topology evidence="6">Multi-pass membrane protein</topology>
    </subcellularLocation>
    <subcellularLocation>
        <location evidence="1">Membrane</location>
        <topology evidence="1">Multi-pass membrane protein</topology>
    </subcellularLocation>
</comment>
<feature type="domain" description="Heme-copper oxidase subunit III family profile" evidence="8">
    <location>
        <begin position="1"/>
        <end position="196"/>
    </location>
</feature>
<evidence type="ECO:0000256" key="1">
    <source>
        <dbReference type="ARBA" id="ARBA00004141"/>
    </source>
</evidence>
<dbReference type="SUPFAM" id="SSF81452">
    <property type="entry name" value="Cytochrome c oxidase subunit III-like"/>
    <property type="match status" value="1"/>
</dbReference>
<proteinExistence type="inferred from homology"/>
<keyword evidence="3 6" id="KW-0812">Transmembrane</keyword>
<name>A4CG88_ROBBH</name>
<dbReference type="eggNOG" id="COG1845">
    <property type="taxonomic scope" value="Bacteria"/>
</dbReference>
<dbReference type="InterPro" id="IPR035973">
    <property type="entry name" value="Cyt_c_oxidase_su3-like_sf"/>
</dbReference>
<evidence type="ECO:0000259" key="8">
    <source>
        <dbReference type="PROSITE" id="PS50253"/>
    </source>
</evidence>
<dbReference type="HOGENOM" id="CLU_044071_4_2_10"/>
<dbReference type="RefSeq" id="WP_012813641.1">
    <property type="nucleotide sequence ID" value="NC_013222.1"/>
</dbReference>
<dbReference type="CDD" id="cd00386">
    <property type="entry name" value="Heme_Cu_Oxidase_III_like"/>
    <property type="match status" value="1"/>
</dbReference>
<evidence type="ECO:0000256" key="2">
    <source>
        <dbReference type="ARBA" id="ARBA00010581"/>
    </source>
</evidence>
<evidence type="ECO:0000256" key="4">
    <source>
        <dbReference type="ARBA" id="ARBA00022989"/>
    </source>
</evidence>
<dbReference type="AlphaFoldDB" id="A4CG88"/>
<comment type="similarity">
    <text evidence="2 6">Belongs to the cytochrome c oxidase subunit 3 family.</text>
</comment>
<protein>
    <submittedName>
        <fullName evidence="9">Cytochrome o ubiquinol oxidase subunit III</fullName>
    </submittedName>
</protein>
<dbReference type="OrthoDB" id="679789at2"/>
<dbReference type="InterPro" id="IPR000298">
    <property type="entry name" value="Cyt_c_oxidase-like_su3"/>
</dbReference>
<evidence type="ECO:0000313" key="10">
    <source>
        <dbReference type="Proteomes" id="UP000009049"/>
    </source>
</evidence>
<evidence type="ECO:0000256" key="5">
    <source>
        <dbReference type="ARBA" id="ARBA00023136"/>
    </source>
</evidence>
<dbReference type="STRING" id="313596.RB2501_03590"/>
<evidence type="ECO:0000256" key="3">
    <source>
        <dbReference type="ARBA" id="ARBA00022692"/>
    </source>
</evidence>
<dbReference type="GO" id="GO:0005886">
    <property type="term" value="C:plasma membrane"/>
    <property type="evidence" value="ECO:0007669"/>
    <property type="project" value="UniProtKB-SubCell"/>
</dbReference>
<dbReference type="PANTHER" id="PTHR11403">
    <property type="entry name" value="CYTOCHROME C OXIDASE SUBUNIT III"/>
    <property type="match status" value="1"/>
</dbReference>
<keyword evidence="10" id="KW-1185">Reference proteome</keyword>
<dbReference type="InterPro" id="IPR013833">
    <property type="entry name" value="Cyt_c_oxidase_su3_a-hlx"/>
</dbReference>
<feature type="transmembrane region" description="Helical" evidence="7">
    <location>
        <begin position="128"/>
        <end position="156"/>
    </location>
</feature>
<feature type="transmembrane region" description="Helical" evidence="7">
    <location>
        <begin position="177"/>
        <end position="195"/>
    </location>
</feature>
<sequence length="196" mass="22362">MKNRDLTQQPDPIKKERASKMMLWFGIVSLIMTFAGWTSAYIVSSSREDWMEDFQLPMAFWYSTGILLLSSLTYMMALRSVRQGQQRAGSLWLGITLVAGLVFIYSQFSGFSQMIGYGYYFTGPTSNITLSYLFLIAAVHIAHVVAGLISLVVVVVKQLRGKYGPGRMLGMELGSTFWHFLDLLWVYLMLFFYFFG</sequence>
<dbReference type="InterPro" id="IPR024791">
    <property type="entry name" value="Cyt_c/ubiquinol_Oxase_su3"/>
</dbReference>
<keyword evidence="4 7" id="KW-1133">Transmembrane helix</keyword>
<organism evidence="9 10">
    <name type="scientific">Robiginitalea biformata (strain ATCC BAA-864 / DSM 15991 / KCTC 12146 / HTCC2501)</name>
    <dbReference type="NCBI Taxonomy" id="313596"/>
    <lineage>
        <taxon>Bacteria</taxon>
        <taxon>Pseudomonadati</taxon>
        <taxon>Bacteroidota</taxon>
        <taxon>Flavobacteriia</taxon>
        <taxon>Flavobacteriales</taxon>
        <taxon>Flavobacteriaceae</taxon>
        <taxon>Robiginitalea</taxon>
    </lineage>
</organism>
<evidence type="ECO:0000313" key="9">
    <source>
        <dbReference type="EMBL" id="EAR15946.1"/>
    </source>
</evidence>
<dbReference type="PANTHER" id="PTHR11403:SF10">
    <property type="entry name" value="CYTOCHROME C OXIDASE"/>
    <property type="match status" value="1"/>
</dbReference>
<dbReference type="Proteomes" id="UP000009049">
    <property type="component" value="Chromosome"/>
</dbReference>